<dbReference type="InterPro" id="IPR036116">
    <property type="entry name" value="FN3_sf"/>
</dbReference>
<dbReference type="EMBL" id="JAATTO010000032">
    <property type="protein sequence ID" value="MBC9980911.1"/>
    <property type="molecule type" value="Genomic_DNA"/>
</dbReference>
<protein>
    <recommendedName>
        <fullName evidence="2">Fibronectin type-III domain-containing protein</fullName>
    </recommendedName>
</protein>
<feature type="non-terminal residue" evidence="3">
    <location>
        <position position="188"/>
    </location>
</feature>
<keyword evidence="4" id="KW-1185">Reference proteome</keyword>
<dbReference type="RefSeq" id="WP_203218733.1">
    <property type="nucleotide sequence ID" value="NZ_JAATTO010000032.1"/>
</dbReference>
<organism evidence="3 4">
    <name type="scientific">Bradyrhizobium campsiandrae</name>
    <dbReference type="NCBI Taxonomy" id="1729892"/>
    <lineage>
        <taxon>Bacteria</taxon>
        <taxon>Pseudomonadati</taxon>
        <taxon>Pseudomonadota</taxon>
        <taxon>Alphaproteobacteria</taxon>
        <taxon>Hyphomicrobiales</taxon>
        <taxon>Nitrobacteraceae</taxon>
        <taxon>Bradyrhizobium</taxon>
    </lineage>
</organism>
<dbReference type="SMART" id="SM00060">
    <property type="entry name" value="FN3"/>
    <property type="match status" value="2"/>
</dbReference>
<evidence type="ECO:0000259" key="2">
    <source>
        <dbReference type="PROSITE" id="PS50853"/>
    </source>
</evidence>
<gene>
    <name evidence="3" type="ORF">HA482_22170</name>
</gene>
<dbReference type="SUPFAM" id="SSF49265">
    <property type="entry name" value="Fibronectin type III"/>
    <property type="match status" value="1"/>
</dbReference>
<feature type="region of interest" description="Disordered" evidence="1">
    <location>
        <begin position="1"/>
        <end position="23"/>
    </location>
</feature>
<dbReference type="InterPro" id="IPR013783">
    <property type="entry name" value="Ig-like_fold"/>
</dbReference>
<feature type="domain" description="Fibronectin type-III" evidence="2">
    <location>
        <begin position="13"/>
        <end position="101"/>
    </location>
</feature>
<accession>A0ABR7UBL9</accession>
<feature type="compositionally biased region" description="Polar residues" evidence="1">
    <location>
        <begin position="13"/>
        <end position="23"/>
    </location>
</feature>
<dbReference type="PROSITE" id="PS50853">
    <property type="entry name" value="FN3"/>
    <property type="match status" value="1"/>
</dbReference>
<dbReference type="Gene3D" id="2.60.40.10">
    <property type="entry name" value="Immunoglobulins"/>
    <property type="match status" value="2"/>
</dbReference>
<reference evidence="3 4" key="1">
    <citation type="journal article" date="2020" name="Arch. Microbiol.">
        <title>Bradyrhizobium campsiandrae sp. nov., a nitrogen-fixing bacterial strain isolated from a native leguminous tree from the Amazon adapted to flooded conditions.</title>
        <authorList>
            <person name="Cabral Michel D."/>
            <person name="Martins da Costa E."/>
            <person name="Azarias Guimaraes A."/>
            <person name="Soares de Carvalho T."/>
            <person name="Santos de Castro Caputo P."/>
            <person name="Willems A."/>
            <person name="de Souza Moreira F.M."/>
        </authorList>
    </citation>
    <scope>NUCLEOTIDE SEQUENCE [LARGE SCALE GENOMIC DNA]</scope>
    <source>
        <strain evidence="4">INPA 384B</strain>
    </source>
</reference>
<evidence type="ECO:0000313" key="3">
    <source>
        <dbReference type="EMBL" id="MBC9980911.1"/>
    </source>
</evidence>
<proteinExistence type="predicted"/>
<dbReference type="InterPro" id="IPR003961">
    <property type="entry name" value="FN3_dom"/>
</dbReference>
<evidence type="ECO:0000256" key="1">
    <source>
        <dbReference type="SAM" id="MobiDB-lite"/>
    </source>
</evidence>
<comment type="caution">
    <text evidence="3">The sequence shown here is derived from an EMBL/GenBank/DDBJ whole genome shotgun (WGS) entry which is preliminary data.</text>
</comment>
<sequence length="188" mass="19111">MASIPSVPVPLSPGTSSQASEPTLSSSSVTLSWNAVSGATSYEVAVRDMVTNQLVVDQIVSGTSYQASLSAGGSYRWNVDAIDSAGASNFSSPLYFLTQASVSIPAVPVPLSPGTSSQASEPTLSGSSVTLSWNAVSGATSYEVAVRDMVTNQLVVDQIVSGTSYQASLSAGGSYRWNVDAIDSAGAS</sequence>
<dbReference type="Proteomes" id="UP000639516">
    <property type="component" value="Unassembled WGS sequence"/>
</dbReference>
<evidence type="ECO:0000313" key="4">
    <source>
        <dbReference type="Proteomes" id="UP000639516"/>
    </source>
</evidence>
<name>A0ABR7UBL9_9BRAD</name>